<dbReference type="OrthoDB" id="1600564at2759"/>
<gene>
    <name evidence="2" type="ORF">FIBSPDRAFT_801658</name>
</gene>
<proteinExistence type="predicted"/>
<dbReference type="AlphaFoldDB" id="A0A165YV03"/>
<dbReference type="InterPro" id="IPR036514">
    <property type="entry name" value="SGNH_hydro_sf"/>
</dbReference>
<protein>
    <submittedName>
        <fullName evidence="2">Carbohydrate esterase family 16 protein</fullName>
    </submittedName>
</protein>
<keyword evidence="1" id="KW-0378">Hydrolase</keyword>
<evidence type="ECO:0000256" key="1">
    <source>
        <dbReference type="ARBA" id="ARBA00022801"/>
    </source>
</evidence>
<dbReference type="PANTHER" id="PTHR45648">
    <property type="entry name" value="GDSL LIPASE/ACYLHYDROLASE FAMILY PROTEIN (AFU_ORTHOLOGUE AFUA_4G14700)"/>
    <property type="match status" value="1"/>
</dbReference>
<dbReference type="SUPFAM" id="SSF52266">
    <property type="entry name" value="SGNH hydrolase"/>
    <property type="match status" value="1"/>
</dbReference>
<dbReference type="PANTHER" id="PTHR45648:SF22">
    <property type="entry name" value="GDSL LIPASE_ACYLHYDROLASE FAMILY PROTEIN (AFU_ORTHOLOGUE AFUA_4G14700)"/>
    <property type="match status" value="1"/>
</dbReference>
<name>A0A165YV03_9AGAM</name>
<organism evidence="2 3">
    <name type="scientific">Athelia psychrophila</name>
    <dbReference type="NCBI Taxonomy" id="1759441"/>
    <lineage>
        <taxon>Eukaryota</taxon>
        <taxon>Fungi</taxon>
        <taxon>Dikarya</taxon>
        <taxon>Basidiomycota</taxon>
        <taxon>Agaricomycotina</taxon>
        <taxon>Agaricomycetes</taxon>
        <taxon>Agaricomycetidae</taxon>
        <taxon>Atheliales</taxon>
        <taxon>Atheliaceae</taxon>
        <taxon>Athelia</taxon>
    </lineage>
</organism>
<evidence type="ECO:0000313" key="3">
    <source>
        <dbReference type="Proteomes" id="UP000076532"/>
    </source>
</evidence>
<reference evidence="2 3" key="1">
    <citation type="journal article" date="2016" name="Mol. Biol. Evol.">
        <title>Comparative Genomics of Early-Diverging Mushroom-Forming Fungi Provides Insights into the Origins of Lignocellulose Decay Capabilities.</title>
        <authorList>
            <person name="Nagy L.G."/>
            <person name="Riley R."/>
            <person name="Tritt A."/>
            <person name="Adam C."/>
            <person name="Daum C."/>
            <person name="Floudas D."/>
            <person name="Sun H."/>
            <person name="Yadav J.S."/>
            <person name="Pangilinan J."/>
            <person name="Larsson K.H."/>
            <person name="Matsuura K."/>
            <person name="Barry K."/>
            <person name="Labutti K."/>
            <person name="Kuo R."/>
            <person name="Ohm R.A."/>
            <person name="Bhattacharya S.S."/>
            <person name="Shirouzu T."/>
            <person name="Yoshinaga Y."/>
            <person name="Martin F.M."/>
            <person name="Grigoriev I.V."/>
            <person name="Hibbett D.S."/>
        </authorList>
    </citation>
    <scope>NUCLEOTIDE SEQUENCE [LARGE SCALE GENOMIC DNA]</scope>
    <source>
        <strain evidence="2 3">CBS 109695</strain>
    </source>
</reference>
<dbReference type="Proteomes" id="UP000076532">
    <property type="component" value="Unassembled WGS sequence"/>
</dbReference>
<dbReference type="CDD" id="cd01846">
    <property type="entry name" value="fatty_acyltransferase_like"/>
    <property type="match status" value="1"/>
</dbReference>
<dbReference type="EMBL" id="KV417689">
    <property type="protein sequence ID" value="KZP09943.1"/>
    <property type="molecule type" value="Genomic_DNA"/>
</dbReference>
<sequence>MVSESKSGPQPESTDSGIISLGSSWRGWGAIKNIVVFGDSYSDVGTAYNPRREPCPTPEEPLGVPFPGTTFAEEGQPNWLGHLISAPLNGSAERLVYCYAGGGDTVNIVRGQIRGRFLRQAGAGVAAGTWSITPENTLFCTWIGINDCGGGGTPNYNSILTMLFLSQEELYEAGARNFLFLDVPPAGRAPGSIAAAARTWMNEDPRIDRRAHIYAAWNTQFAERVRMMASKHTPEMTALLLSSHKIFTSVLDNPTVYGFEADDVVTSGGAIWFDYLHPTSKMHEIIAKEVVSFLENVNPPTD</sequence>
<dbReference type="InterPro" id="IPR051058">
    <property type="entry name" value="GDSL_Est/Lipase"/>
</dbReference>
<dbReference type="GO" id="GO:0016788">
    <property type="term" value="F:hydrolase activity, acting on ester bonds"/>
    <property type="evidence" value="ECO:0007669"/>
    <property type="project" value="InterPro"/>
</dbReference>
<keyword evidence="3" id="KW-1185">Reference proteome</keyword>
<evidence type="ECO:0000313" key="2">
    <source>
        <dbReference type="EMBL" id="KZP09943.1"/>
    </source>
</evidence>
<dbReference type="Pfam" id="PF00657">
    <property type="entry name" value="Lipase_GDSL"/>
    <property type="match status" value="1"/>
</dbReference>
<dbReference type="InterPro" id="IPR001087">
    <property type="entry name" value="GDSL"/>
</dbReference>
<accession>A0A165YV03</accession>
<dbReference type="Gene3D" id="3.40.50.1110">
    <property type="entry name" value="SGNH hydrolase"/>
    <property type="match status" value="1"/>
</dbReference>